<comment type="similarity">
    <text evidence="1">Belongs to the FGGY kinase family.</text>
</comment>
<dbReference type="InterPro" id="IPR000577">
    <property type="entry name" value="Carb_kinase_FGGY"/>
</dbReference>
<dbReference type="Proteomes" id="UP000288812">
    <property type="component" value="Unassembled WGS sequence"/>
</dbReference>
<dbReference type="InterPro" id="IPR043129">
    <property type="entry name" value="ATPase_NBD"/>
</dbReference>
<evidence type="ECO:0000313" key="6">
    <source>
        <dbReference type="Proteomes" id="UP000288812"/>
    </source>
</evidence>
<dbReference type="GO" id="GO:0005975">
    <property type="term" value="P:carbohydrate metabolic process"/>
    <property type="evidence" value="ECO:0007669"/>
    <property type="project" value="InterPro"/>
</dbReference>
<accession>A0A437S5B1</accession>
<dbReference type="Pfam" id="PF00370">
    <property type="entry name" value="FGGY_N"/>
    <property type="match status" value="1"/>
</dbReference>
<organism evidence="5 6">
    <name type="scientific">Anaerosphaera multitolerans</name>
    <dbReference type="NCBI Taxonomy" id="2487351"/>
    <lineage>
        <taxon>Bacteria</taxon>
        <taxon>Bacillati</taxon>
        <taxon>Bacillota</taxon>
        <taxon>Tissierellia</taxon>
        <taxon>Tissierellales</taxon>
        <taxon>Peptoniphilaceae</taxon>
        <taxon>Anaerosphaera</taxon>
    </lineage>
</organism>
<sequence length="476" mass="54133">MREEYYLLIDIGTGNTVVAIGDSKRNIVDFMGFSNEYERDLAYENSLVFSPEKLLDKIIVAIKNLLGKNEIRRIESIICDSPRQSFVLLDENKKAIIGMPNIDNRGKEFIEKYSDEKLKEKVYTLSGHPLTEDFGAMKLVATRERQKEIFNKSRWFISISEWLGSVFTEKLSMEYSHAGETQLFNIKENRWDEELCEIFNIDIDILPEVVSSGKVLGSIKNDFTTEFGLDSQTDFIVGGADTQFALEGIGDINKSDLVIVSGTTTPIIKLRNNPIYDYENNIWNGKHCGGEKYMVESNPGVTGLNYQNFKEIFAHNISYDELENQYLKIKNPRVVASLTSQITLKAKGSIRGGFYLTPPNSNNITIYDFMYGILCDNVCAIYEKFKILNEKEKNNLVVGCGGGFQSENFTQNLANLIGLPISLNEGFSKSSLMGLLNKSVKNKNNEELFSNTVKTYYPKEGTYIHLYYEKWLESVK</sequence>
<evidence type="ECO:0000313" key="5">
    <source>
        <dbReference type="EMBL" id="RVU54213.1"/>
    </source>
</evidence>
<dbReference type="RefSeq" id="WP_127725012.1">
    <property type="nucleotide sequence ID" value="NZ_RLIH01000013.1"/>
</dbReference>
<dbReference type="GO" id="GO:0016301">
    <property type="term" value="F:kinase activity"/>
    <property type="evidence" value="ECO:0007669"/>
    <property type="project" value="UniProtKB-KW"/>
</dbReference>
<dbReference type="PANTHER" id="PTHR43095">
    <property type="entry name" value="SUGAR KINASE"/>
    <property type="match status" value="1"/>
</dbReference>
<dbReference type="InterPro" id="IPR018484">
    <property type="entry name" value="FGGY_N"/>
</dbReference>
<dbReference type="AlphaFoldDB" id="A0A437S5B1"/>
<keyword evidence="2" id="KW-0808">Transferase</keyword>
<dbReference type="EMBL" id="RLIH01000013">
    <property type="protein sequence ID" value="RVU54213.1"/>
    <property type="molecule type" value="Genomic_DNA"/>
</dbReference>
<evidence type="ECO:0000256" key="3">
    <source>
        <dbReference type="ARBA" id="ARBA00022777"/>
    </source>
</evidence>
<proteinExistence type="inferred from homology"/>
<dbReference type="InterPro" id="IPR050406">
    <property type="entry name" value="FGGY_Carb_Kinase"/>
</dbReference>
<dbReference type="SUPFAM" id="SSF53067">
    <property type="entry name" value="Actin-like ATPase domain"/>
    <property type="match status" value="2"/>
</dbReference>
<evidence type="ECO:0000259" key="4">
    <source>
        <dbReference type="Pfam" id="PF00370"/>
    </source>
</evidence>
<dbReference type="OrthoDB" id="9805576at2"/>
<dbReference type="Gene3D" id="3.30.420.40">
    <property type="match status" value="2"/>
</dbReference>
<evidence type="ECO:0000256" key="2">
    <source>
        <dbReference type="ARBA" id="ARBA00022679"/>
    </source>
</evidence>
<gene>
    <name evidence="5" type="ORF">EF514_08510</name>
</gene>
<dbReference type="CDD" id="cd07798">
    <property type="entry name" value="ASKHA_NBD_FGGY_YoaC-like"/>
    <property type="match status" value="1"/>
</dbReference>
<feature type="domain" description="Carbohydrate kinase FGGY N-terminal" evidence="4">
    <location>
        <begin position="5"/>
        <end position="246"/>
    </location>
</feature>
<evidence type="ECO:0000256" key="1">
    <source>
        <dbReference type="ARBA" id="ARBA00009156"/>
    </source>
</evidence>
<keyword evidence="6" id="KW-1185">Reference proteome</keyword>
<dbReference type="PANTHER" id="PTHR43095:SF2">
    <property type="entry name" value="GLUCONOKINASE"/>
    <property type="match status" value="1"/>
</dbReference>
<keyword evidence="3" id="KW-0418">Kinase</keyword>
<dbReference type="PIRSF" id="PIRSF000538">
    <property type="entry name" value="GlpK"/>
    <property type="match status" value="1"/>
</dbReference>
<protein>
    <recommendedName>
        <fullName evidence="4">Carbohydrate kinase FGGY N-terminal domain-containing protein</fullName>
    </recommendedName>
</protein>
<reference evidence="5 6" key="1">
    <citation type="submission" date="2018-11" db="EMBL/GenBank/DDBJ databases">
        <title>Genome sequencing and assembly of Anaerosphaera sp. nov., GS7-6-2.</title>
        <authorList>
            <person name="Rettenmaier R."/>
            <person name="Liebl W."/>
            <person name="Zverlov V."/>
        </authorList>
    </citation>
    <scope>NUCLEOTIDE SEQUENCE [LARGE SCALE GENOMIC DNA]</scope>
    <source>
        <strain evidence="5 6">GS7-6-2</strain>
    </source>
</reference>
<comment type="caution">
    <text evidence="5">The sequence shown here is derived from an EMBL/GenBank/DDBJ whole genome shotgun (WGS) entry which is preliminary data.</text>
</comment>
<name>A0A437S5B1_9FIRM</name>